<name>A0A699QKX6_TANCI</name>
<accession>A0A699QKX6</accession>
<dbReference type="AlphaFoldDB" id="A0A699QKX6"/>
<dbReference type="InterPro" id="IPR010997">
    <property type="entry name" value="HRDC-like_sf"/>
</dbReference>
<dbReference type="EMBL" id="BKCJ011003238">
    <property type="protein sequence ID" value="GFC64652.1"/>
    <property type="molecule type" value="Genomic_DNA"/>
</dbReference>
<dbReference type="GO" id="GO:0000166">
    <property type="term" value="F:nucleotide binding"/>
    <property type="evidence" value="ECO:0007669"/>
    <property type="project" value="InterPro"/>
</dbReference>
<evidence type="ECO:0000259" key="1">
    <source>
        <dbReference type="Pfam" id="PF00570"/>
    </source>
</evidence>
<feature type="non-terminal residue" evidence="2">
    <location>
        <position position="1"/>
    </location>
</feature>
<protein>
    <submittedName>
        <fullName evidence="2">Protein RRP6-like 2</fullName>
    </submittedName>
</protein>
<dbReference type="GO" id="GO:0003676">
    <property type="term" value="F:nucleic acid binding"/>
    <property type="evidence" value="ECO:0007669"/>
    <property type="project" value="InterPro"/>
</dbReference>
<dbReference type="SUPFAM" id="SSF47819">
    <property type="entry name" value="HRDC-like"/>
    <property type="match status" value="1"/>
</dbReference>
<dbReference type="InterPro" id="IPR044876">
    <property type="entry name" value="HRDC_dom_sf"/>
</dbReference>
<feature type="domain" description="HRDC" evidence="1">
    <location>
        <begin position="2"/>
        <end position="33"/>
    </location>
</feature>
<dbReference type="Pfam" id="PF00570">
    <property type="entry name" value="HRDC"/>
    <property type="match status" value="1"/>
</dbReference>
<dbReference type="InterPro" id="IPR002121">
    <property type="entry name" value="HRDC_dom"/>
</dbReference>
<gene>
    <name evidence="2" type="ORF">Tci_836622</name>
</gene>
<organism evidence="2">
    <name type="scientific">Tanacetum cinerariifolium</name>
    <name type="common">Dalmatian daisy</name>
    <name type="synonym">Chrysanthemum cinerariifolium</name>
    <dbReference type="NCBI Taxonomy" id="118510"/>
    <lineage>
        <taxon>Eukaryota</taxon>
        <taxon>Viridiplantae</taxon>
        <taxon>Streptophyta</taxon>
        <taxon>Embryophyta</taxon>
        <taxon>Tracheophyta</taxon>
        <taxon>Spermatophyta</taxon>
        <taxon>Magnoliopsida</taxon>
        <taxon>eudicotyledons</taxon>
        <taxon>Gunneridae</taxon>
        <taxon>Pentapetalae</taxon>
        <taxon>asterids</taxon>
        <taxon>campanulids</taxon>
        <taxon>Asterales</taxon>
        <taxon>Asteraceae</taxon>
        <taxon>Asteroideae</taxon>
        <taxon>Anthemideae</taxon>
        <taxon>Anthemidinae</taxon>
        <taxon>Tanacetum</taxon>
    </lineage>
</organism>
<proteinExistence type="predicted"/>
<comment type="caution">
    <text evidence="2">The sequence shown here is derived from an EMBL/GenBank/DDBJ whole genome shotgun (WGS) entry which is preliminary data.</text>
</comment>
<sequence length="57" mass="6382">NDESTGYVLPNKTLIEIVKTMPSTIGELFCIKSAKNGAKFFRTSVAVLLWGYCKQRI</sequence>
<evidence type="ECO:0000313" key="2">
    <source>
        <dbReference type="EMBL" id="GFC64652.1"/>
    </source>
</evidence>
<dbReference type="Gene3D" id="1.10.150.80">
    <property type="entry name" value="HRDC domain"/>
    <property type="match status" value="1"/>
</dbReference>
<reference evidence="2" key="1">
    <citation type="journal article" date="2019" name="Sci. Rep.">
        <title>Draft genome of Tanacetum cinerariifolium, the natural source of mosquito coil.</title>
        <authorList>
            <person name="Yamashiro T."/>
            <person name="Shiraishi A."/>
            <person name="Satake H."/>
            <person name="Nakayama K."/>
        </authorList>
    </citation>
    <scope>NUCLEOTIDE SEQUENCE</scope>
</reference>